<protein>
    <recommendedName>
        <fullName evidence="6">DUF4203 domain-containing protein</fullName>
    </recommendedName>
</protein>
<keyword evidence="2" id="KW-1133">Transmembrane helix</keyword>
<keyword evidence="3" id="KW-0732">Signal</keyword>
<gene>
    <name evidence="4" type="ORF">O181_048911</name>
</gene>
<comment type="caution">
    <text evidence="4">The sequence shown here is derived from an EMBL/GenBank/DDBJ whole genome shotgun (WGS) entry which is preliminary data.</text>
</comment>
<evidence type="ECO:0000256" key="1">
    <source>
        <dbReference type="SAM" id="MobiDB-lite"/>
    </source>
</evidence>
<dbReference type="OrthoDB" id="2502977at2759"/>
<feature type="chain" id="PRO_5040149323" description="DUF4203 domain-containing protein" evidence="3">
    <location>
        <begin position="21"/>
        <end position="609"/>
    </location>
</feature>
<keyword evidence="2" id="KW-0812">Transmembrane</keyword>
<feature type="transmembrane region" description="Helical" evidence="2">
    <location>
        <begin position="247"/>
        <end position="267"/>
    </location>
</feature>
<feature type="compositionally biased region" description="Polar residues" evidence="1">
    <location>
        <begin position="344"/>
        <end position="361"/>
    </location>
</feature>
<feature type="region of interest" description="Disordered" evidence="1">
    <location>
        <begin position="31"/>
        <end position="77"/>
    </location>
</feature>
<evidence type="ECO:0000256" key="3">
    <source>
        <dbReference type="SAM" id="SignalP"/>
    </source>
</evidence>
<dbReference type="AlphaFoldDB" id="A0A9Q3DYW2"/>
<sequence length="609" mass="68474">MSLKSILILILIFLIYFVDSHPSFSSNNLQINNNFNQSPSQPQSQSQSQNQNQPQSQNQSQNQNQPQNQSQAGDGISPSRRSISSLLFTIPCLLISLILLCLGPSLNQLLACLGFGIGFGLISWSLIINLIHSGGLTSQSTSNLNQNLAIWALVFSLALSSIGICFFLGNLGKKLGLILISLESGLALGISILLFDNQLVIKIKLITLDLLINENRGISLGLRFFFDQNHLHHQELLNFNPPNSTKILLSFNLFFGFLIGWFQYWLLYYRPLKNIQSLHNHQHLIQNSLVDEKITKQTDQLSNCSLTHDLHSPLSPQSQIADTSGSYDTGLSVIPELTEERSRSQSTNETSPGINKSKTDSSRLTNLFHSQSHRHPSNSTCNSIRQSSLSSEYHLNHNNNNNNNNLLSSSTITTIDPSNIPVSPPTTLLTETTIFPEDSISQNTRQRIHLPFRHYHHSEYIQDQSHTIKNLTHQGNTINQLNSLNHHDSDKMEELIKPQFQSSYQSPDLEINDFDQHLDRVSLIATSSSYQGLTGALARIARVFGDENTSPFDQNEEQVPLDSNFDEQTRENETLECDAARWASLADPQSPYQHTANFRRDLHSWTEDQ</sequence>
<keyword evidence="2" id="KW-0472">Membrane</keyword>
<proteinExistence type="predicted"/>
<evidence type="ECO:0000313" key="4">
    <source>
        <dbReference type="EMBL" id="MBW0509196.1"/>
    </source>
</evidence>
<evidence type="ECO:0000256" key="2">
    <source>
        <dbReference type="SAM" id="Phobius"/>
    </source>
</evidence>
<dbReference type="EMBL" id="AVOT02020815">
    <property type="protein sequence ID" value="MBW0509196.1"/>
    <property type="molecule type" value="Genomic_DNA"/>
</dbReference>
<organism evidence="4 5">
    <name type="scientific">Austropuccinia psidii MF-1</name>
    <dbReference type="NCBI Taxonomy" id="1389203"/>
    <lineage>
        <taxon>Eukaryota</taxon>
        <taxon>Fungi</taxon>
        <taxon>Dikarya</taxon>
        <taxon>Basidiomycota</taxon>
        <taxon>Pucciniomycotina</taxon>
        <taxon>Pucciniomycetes</taxon>
        <taxon>Pucciniales</taxon>
        <taxon>Sphaerophragmiaceae</taxon>
        <taxon>Austropuccinia</taxon>
    </lineage>
</organism>
<feature type="region of interest" description="Disordered" evidence="1">
    <location>
        <begin position="337"/>
        <end position="361"/>
    </location>
</feature>
<accession>A0A9Q3DYW2</accession>
<evidence type="ECO:0000313" key="5">
    <source>
        <dbReference type="Proteomes" id="UP000765509"/>
    </source>
</evidence>
<name>A0A9Q3DYW2_9BASI</name>
<feature type="transmembrane region" description="Helical" evidence="2">
    <location>
        <begin position="109"/>
        <end position="128"/>
    </location>
</feature>
<dbReference type="Proteomes" id="UP000765509">
    <property type="component" value="Unassembled WGS sequence"/>
</dbReference>
<feature type="transmembrane region" description="Helical" evidence="2">
    <location>
        <begin position="148"/>
        <end position="168"/>
    </location>
</feature>
<feature type="transmembrane region" description="Helical" evidence="2">
    <location>
        <begin position="175"/>
        <end position="195"/>
    </location>
</feature>
<feature type="signal peptide" evidence="3">
    <location>
        <begin position="1"/>
        <end position="20"/>
    </location>
</feature>
<feature type="transmembrane region" description="Helical" evidence="2">
    <location>
        <begin position="83"/>
        <end position="102"/>
    </location>
</feature>
<reference evidence="4" key="1">
    <citation type="submission" date="2021-03" db="EMBL/GenBank/DDBJ databases">
        <title>Draft genome sequence of rust myrtle Austropuccinia psidii MF-1, a brazilian biotype.</title>
        <authorList>
            <person name="Quecine M.C."/>
            <person name="Pachon D.M.R."/>
            <person name="Bonatelli M.L."/>
            <person name="Correr F.H."/>
            <person name="Franceschini L.M."/>
            <person name="Leite T.F."/>
            <person name="Margarido G.R.A."/>
            <person name="Almeida C.A."/>
            <person name="Ferrarezi J.A."/>
            <person name="Labate C.A."/>
        </authorList>
    </citation>
    <scope>NUCLEOTIDE SEQUENCE</scope>
    <source>
        <strain evidence="4">MF-1</strain>
    </source>
</reference>
<evidence type="ECO:0008006" key="6">
    <source>
        <dbReference type="Google" id="ProtNLM"/>
    </source>
</evidence>
<keyword evidence="5" id="KW-1185">Reference proteome</keyword>